<comment type="caution">
    <text evidence="2">The sequence shown here is derived from an EMBL/GenBank/DDBJ whole genome shotgun (WGS) entry which is preliminary data.</text>
</comment>
<evidence type="ECO:0000256" key="1">
    <source>
        <dbReference type="SAM" id="MobiDB-lite"/>
    </source>
</evidence>
<accession>A0A4C1TMS2</accession>
<evidence type="ECO:0000313" key="2">
    <source>
        <dbReference type="EMBL" id="GBP15395.1"/>
    </source>
</evidence>
<proteinExistence type="predicted"/>
<sequence length="423" mass="47083">MITEWLAHRLDNAHLDLRASMGNGGREHFKDEPRTGESSNAVTQNNVQVLEKLIGENLRITYLELEKELATRSAAIQTTIHDRVSLHKLCSKRVPHTLTDEQKDRRVDRYPFMTDKLDGRKKESLGVTKDRSQEFGIFFGNTTTPRRARPLEHLIFYIRKCVHPTSPTTLLCLRSSPRIPAALKIKRLFDRETLTRPNLTYDCHVTRVGADNEGGLFKFVLILFMENVKCRPKARRPSAAAPAPPHHARRVHQHLDPVPSMYPKLIPNADSVAAMATSVLSGPQLALDQRGGVQSYCGRVSNKFVAPRPADSVRPTSILIFLRRTYRTILFPCRTDKSGAPPSTLTQLLSTASNSDTGHNLDSNFGLTVDFGLGSVLGFEPSRPRLSILLLVPFAISISLAVTGLEKAEVNISIKADEAKAKC</sequence>
<feature type="compositionally biased region" description="Basic and acidic residues" evidence="1">
    <location>
        <begin position="25"/>
        <end position="35"/>
    </location>
</feature>
<gene>
    <name evidence="2" type="ORF">EVAR_80568_1</name>
</gene>
<keyword evidence="3" id="KW-1185">Reference proteome</keyword>
<protein>
    <submittedName>
        <fullName evidence="2">Uncharacterized protein</fullName>
    </submittedName>
</protein>
<name>A0A4C1TMS2_EUMVA</name>
<dbReference type="AlphaFoldDB" id="A0A4C1TMS2"/>
<feature type="region of interest" description="Disordered" evidence="1">
    <location>
        <begin position="19"/>
        <end position="41"/>
    </location>
</feature>
<dbReference type="EMBL" id="BGZK01000071">
    <property type="protein sequence ID" value="GBP15395.1"/>
    <property type="molecule type" value="Genomic_DNA"/>
</dbReference>
<evidence type="ECO:0000313" key="3">
    <source>
        <dbReference type="Proteomes" id="UP000299102"/>
    </source>
</evidence>
<reference evidence="2 3" key="1">
    <citation type="journal article" date="2019" name="Commun. Biol.">
        <title>The bagworm genome reveals a unique fibroin gene that provides high tensile strength.</title>
        <authorList>
            <person name="Kono N."/>
            <person name="Nakamura H."/>
            <person name="Ohtoshi R."/>
            <person name="Tomita M."/>
            <person name="Numata K."/>
            <person name="Arakawa K."/>
        </authorList>
    </citation>
    <scope>NUCLEOTIDE SEQUENCE [LARGE SCALE GENOMIC DNA]</scope>
</reference>
<organism evidence="2 3">
    <name type="scientific">Eumeta variegata</name>
    <name type="common">Bagworm moth</name>
    <name type="synonym">Eumeta japonica</name>
    <dbReference type="NCBI Taxonomy" id="151549"/>
    <lineage>
        <taxon>Eukaryota</taxon>
        <taxon>Metazoa</taxon>
        <taxon>Ecdysozoa</taxon>
        <taxon>Arthropoda</taxon>
        <taxon>Hexapoda</taxon>
        <taxon>Insecta</taxon>
        <taxon>Pterygota</taxon>
        <taxon>Neoptera</taxon>
        <taxon>Endopterygota</taxon>
        <taxon>Lepidoptera</taxon>
        <taxon>Glossata</taxon>
        <taxon>Ditrysia</taxon>
        <taxon>Tineoidea</taxon>
        <taxon>Psychidae</taxon>
        <taxon>Oiketicinae</taxon>
        <taxon>Eumeta</taxon>
    </lineage>
</organism>
<dbReference type="Proteomes" id="UP000299102">
    <property type="component" value="Unassembled WGS sequence"/>
</dbReference>